<comment type="caution">
    <text evidence="1">The sequence shown here is derived from an EMBL/GenBank/DDBJ whole genome shotgun (WGS) entry which is preliminary data.</text>
</comment>
<evidence type="ECO:0000313" key="1">
    <source>
        <dbReference type="EMBL" id="KAF8670169.1"/>
    </source>
</evidence>
<dbReference type="Proteomes" id="UP000650582">
    <property type="component" value="Unassembled WGS sequence"/>
</dbReference>
<protein>
    <submittedName>
        <fullName evidence="1">Uncharacterized protein</fullName>
    </submittedName>
</protein>
<reference evidence="1" key="1">
    <citation type="submission" date="2020-09" db="EMBL/GenBank/DDBJ databases">
        <title>Comparative genome analyses of four rice-infecting Rhizoctonia solani isolates reveal extensive enrichment of homogalacturonan modification genes.</title>
        <authorList>
            <person name="Lee D.-Y."/>
            <person name="Jeon J."/>
            <person name="Kim K.-T."/>
            <person name="Cheong K."/>
            <person name="Song H."/>
            <person name="Choi G."/>
            <person name="Ko J."/>
            <person name="Opiyo S.O."/>
            <person name="Zuo S."/>
            <person name="Madhav S."/>
            <person name="Lee Y.-H."/>
            <person name="Wang G.-L."/>
        </authorList>
    </citation>
    <scope>NUCLEOTIDE SEQUENCE</scope>
    <source>
        <strain evidence="1">AG1-IA YN-7</strain>
    </source>
</reference>
<dbReference type="AlphaFoldDB" id="A0A8H7H1C0"/>
<name>A0A8H7H1C0_9AGAM</name>
<proteinExistence type="predicted"/>
<organism evidence="1 2">
    <name type="scientific">Rhizoctonia solani</name>
    <dbReference type="NCBI Taxonomy" id="456999"/>
    <lineage>
        <taxon>Eukaryota</taxon>
        <taxon>Fungi</taxon>
        <taxon>Dikarya</taxon>
        <taxon>Basidiomycota</taxon>
        <taxon>Agaricomycotina</taxon>
        <taxon>Agaricomycetes</taxon>
        <taxon>Cantharellales</taxon>
        <taxon>Ceratobasidiaceae</taxon>
        <taxon>Rhizoctonia</taxon>
    </lineage>
</organism>
<gene>
    <name evidence="1" type="ORF">RHS04_08657</name>
</gene>
<sequence>MELERQAGLEAPTYELDVTAFYRSANRPALPTPALPTPALPTPTLPPLLPHACVTRAPRSAQLPARSIPTFFHCFQPQNIQTQRATDMEGLDYNPDEVSDGEHVSTQTYFSLFPPLFPPAIQSQDHVHE</sequence>
<evidence type="ECO:0000313" key="2">
    <source>
        <dbReference type="Proteomes" id="UP000650582"/>
    </source>
</evidence>
<dbReference type="EMBL" id="JACYCC010000278">
    <property type="protein sequence ID" value="KAF8670169.1"/>
    <property type="molecule type" value="Genomic_DNA"/>
</dbReference>
<accession>A0A8H7H1C0</accession>